<feature type="transmembrane region" description="Helical" evidence="7">
    <location>
        <begin position="50"/>
        <end position="74"/>
    </location>
</feature>
<dbReference type="Proteomes" id="UP001240643">
    <property type="component" value="Unassembled WGS sequence"/>
</dbReference>
<evidence type="ECO:0000256" key="3">
    <source>
        <dbReference type="ARBA" id="ARBA00022475"/>
    </source>
</evidence>
<evidence type="ECO:0000313" key="10">
    <source>
        <dbReference type="Proteomes" id="UP001240643"/>
    </source>
</evidence>
<feature type="transmembrane region" description="Helical" evidence="7">
    <location>
        <begin position="199"/>
        <end position="222"/>
    </location>
</feature>
<dbReference type="PANTHER" id="PTHR30193">
    <property type="entry name" value="ABC TRANSPORTER PERMEASE PROTEIN"/>
    <property type="match status" value="1"/>
</dbReference>
<protein>
    <submittedName>
        <fullName evidence="9">Multiple sugar transport system permease protein</fullName>
    </submittedName>
</protein>
<evidence type="ECO:0000256" key="2">
    <source>
        <dbReference type="ARBA" id="ARBA00022448"/>
    </source>
</evidence>
<dbReference type="PANTHER" id="PTHR30193:SF37">
    <property type="entry name" value="INNER MEMBRANE ABC TRANSPORTER PERMEASE PROTEIN YCJO"/>
    <property type="match status" value="1"/>
</dbReference>
<keyword evidence="5 7" id="KW-1133">Transmembrane helix</keyword>
<sequence length="349" mass="39235">MKTKFAHIKLNINYYWISLKLLVSNRYNKIFKKEIGLGILDQRHPMLETFLLVGPSILAILLFTIIPFIFTIQFSLVEAGSSFRIDERSIGFANFRNLVNNEGFWVGARNTIVYSALSVPISLVISILISSAIVHLVRKFAKESFLSIFFMPYITSSVAVAVSFYYMFSNNGIINSILGTDVRWLSDVSDKNWTSFATILIYGVWSNLAFQILILTTAMLGVDKTIYKSASIDGTSKLKQFFKITLPSINRSLTFLITIGIIGAIKVFPLALFNNDPSVANTVSGSTIMLWIYYYTINNNNEFSGAASIILFAIGIATSLILNLSFRGVIKGFSKWSDHRVNMKINRLR</sequence>
<dbReference type="RefSeq" id="WP_256547486.1">
    <property type="nucleotide sequence ID" value="NZ_CP101809.1"/>
</dbReference>
<evidence type="ECO:0000313" key="9">
    <source>
        <dbReference type="EMBL" id="MDQ0513817.1"/>
    </source>
</evidence>
<feature type="transmembrane region" description="Helical" evidence="7">
    <location>
        <begin position="253"/>
        <end position="273"/>
    </location>
</feature>
<dbReference type="SUPFAM" id="SSF161098">
    <property type="entry name" value="MetI-like"/>
    <property type="match status" value="1"/>
</dbReference>
<gene>
    <name evidence="9" type="ORF">J2Z62_000255</name>
</gene>
<dbReference type="Pfam" id="PF00528">
    <property type="entry name" value="BPD_transp_1"/>
    <property type="match status" value="1"/>
</dbReference>
<evidence type="ECO:0000256" key="4">
    <source>
        <dbReference type="ARBA" id="ARBA00022692"/>
    </source>
</evidence>
<dbReference type="InterPro" id="IPR051393">
    <property type="entry name" value="ABC_transporter_permease"/>
</dbReference>
<keyword evidence="2 7" id="KW-0813">Transport</keyword>
<comment type="similarity">
    <text evidence="7">Belongs to the binding-protein-dependent transport system permease family.</text>
</comment>
<name>A0ABU0LYM7_9BACT</name>
<evidence type="ECO:0000256" key="1">
    <source>
        <dbReference type="ARBA" id="ARBA00004651"/>
    </source>
</evidence>
<keyword evidence="3" id="KW-1003">Cell membrane</keyword>
<dbReference type="PROSITE" id="PS50928">
    <property type="entry name" value="ABC_TM1"/>
    <property type="match status" value="1"/>
</dbReference>
<evidence type="ECO:0000256" key="5">
    <source>
        <dbReference type="ARBA" id="ARBA00022989"/>
    </source>
</evidence>
<keyword evidence="6 7" id="KW-0472">Membrane</keyword>
<keyword evidence="9" id="KW-0762">Sugar transport</keyword>
<feature type="transmembrane region" description="Helical" evidence="7">
    <location>
        <begin position="309"/>
        <end position="330"/>
    </location>
</feature>
<feature type="domain" description="ABC transmembrane type-1" evidence="8">
    <location>
        <begin position="108"/>
        <end position="322"/>
    </location>
</feature>
<proteinExistence type="inferred from homology"/>
<dbReference type="Gene3D" id="1.10.3720.10">
    <property type="entry name" value="MetI-like"/>
    <property type="match status" value="1"/>
</dbReference>
<accession>A0ABU0LYM7</accession>
<reference evidence="9" key="1">
    <citation type="submission" date="2023-07" db="EMBL/GenBank/DDBJ databases">
        <title>Genomic Encyclopedia of Type Strains, Phase IV (KMG-IV): sequencing the most valuable type-strain genomes for metagenomic binning, comparative biology and taxonomic classification.</title>
        <authorList>
            <person name="Goeker M."/>
        </authorList>
    </citation>
    <scope>NUCLEOTIDE SEQUENCE [LARGE SCALE GENOMIC DNA]</scope>
    <source>
        <strain evidence="9">DSM 21204</strain>
    </source>
</reference>
<keyword evidence="10" id="KW-1185">Reference proteome</keyword>
<feature type="transmembrane region" description="Helical" evidence="7">
    <location>
        <begin position="112"/>
        <end position="134"/>
    </location>
</feature>
<evidence type="ECO:0000256" key="6">
    <source>
        <dbReference type="ARBA" id="ARBA00023136"/>
    </source>
</evidence>
<evidence type="ECO:0000256" key="7">
    <source>
        <dbReference type="RuleBase" id="RU363032"/>
    </source>
</evidence>
<evidence type="ECO:0000259" key="8">
    <source>
        <dbReference type="PROSITE" id="PS50928"/>
    </source>
</evidence>
<organism evidence="9 10">
    <name type="scientific">Mycoplasmoides fastidiosum</name>
    <dbReference type="NCBI Taxonomy" id="92758"/>
    <lineage>
        <taxon>Bacteria</taxon>
        <taxon>Bacillati</taxon>
        <taxon>Mycoplasmatota</taxon>
        <taxon>Mycoplasmoidales</taxon>
        <taxon>Mycoplasmoidaceae</taxon>
        <taxon>Mycoplasmoides</taxon>
    </lineage>
</organism>
<keyword evidence="4 7" id="KW-0812">Transmembrane</keyword>
<feature type="transmembrane region" description="Helical" evidence="7">
    <location>
        <begin position="146"/>
        <end position="168"/>
    </location>
</feature>
<dbReference type="EMBL" id="JAUSWO010000001">
    <property type="protein sequence ID" value="MDQ0513817.1"/>
    <property type="molecule type" value="Genomic_DNA"/>
</dbReference>
<dbReference type="InterPro" id="IPR035906">
    <property type="entry name" value="MetI-like_sf"/>
</dbReference>
<comment type="caution">
    <text evidence="9">The sequence shown here is derived from an EMBL/GenBank/DDBJ whole genome shotgun (WGS) entry which is preliminary data.</text>
</comment>
<comment type="subcellular location">
    <subcellularLocation>
        <location evidence="1 7">Cell membrane</location>
        <topology evidence="1 7">Multi-pass membrane protein</topology>
    </subcellularLocation>
</comment>
<dbReference type="InterPro" id="IPR000515">
    <property type="entry name" value="MetI-like"/>
</dbReference>
<dbReference type="CDD" id="cd06261">
    <property type="entry name" value="TM_PBP2"/>
    <property type="match status" value="1"/>
</dbReference>